<dbReference type="EMBL" id="MVBO01000080">
    <property type="protein sequence ID" value="OZJ03539.1"/>
    <property type="molecule type" value="Genomic_DNA"/>
</dbReference>
<feature type="compositionally biased region" description="Basic and acidic residues" evidence="1">
    <location>
        <begin position="33"/>
        <end position="49"/>
    </location>
</feature>
<organism evidence="2 3">
    <name type="scientific">Bifiguratus adelaidae</name>
    <dbReference type="NCBI Taxonomy" id="1938954"/>
    <lineage>
        <taxon>Eukaryota</taxon>
        <taxon>Fungi</taxon>
        <taxon>Fungi incertae sedis</taxon>
        <taxon>Mucoromycota</taxon>
        <taxon>Mucoromycotina</taxon>
        <taxon>Endogonomycetes</taxon>
        <taxon>Endogonales</taxon>
        <taxon>Endogonales incertae sedis</taxon>
        <taxon>Bifiguratus</taxon>
    </lineage>
</organism>
<feature type="compositionally biased region" description="Basic and acidic residues" evidence="1">
    <location>
        <begin position="86"/>
        <end position="97"/>
    </location>
</feature>
<evidence type="ECO:0000313" key="2">
    <source>
        <dbReference type="EMBL" id="OZJ03539.1"/>
    </source>
</evidence>
<accession>A0A261XYT7</accession>
<keyword evidence="3" id="KW-1185">Reference proteome</keyword>
<reference evidence="2 3" key="1">
    <citation type="journal article" date="2017" name="Mycologia">
        <title>Bifiguratus adelaidae, gen. et sp. nov., a new member of Mucoromycotina in endophytic and soil-dwelling habitats.</title>
        <authorList>
            <person name="Torres-Cruz T.J."/>
            <person name="Billingsley Tobias T.L."/>
            <person name="Almatruk M."/>
            <person name="Hesse C."/>
            <person name="Kuske C.R."/>
            <person name="Desiro A."/>
            <person name="Benucci G.M."/>
            <person name="Bonito G."/>
            <person name="Stajich J.E."/>
            <person name="Dunlap C."/>
            <person name="Arnold A.E."/>
            <person name="Porras-Alfaro A."/>
        </authorList>
    </citation>
    <scope>NUCLEOTIDE SEQUENCE [LARGE SCALE GENOMIC DNA]</scope>
    <source>
        <strain evidence="2 3">AZ0501</strain>
    </source>
</reference>
<name>A0A261XYT7_9FUNG</name>
<dbReference type="Proteomes" id="UP000242875">
    <property type="component" value="Unassembled WGS sequence"/>
</dbReference>
<protein>
    <submittedName>
        <fullName evidence="2">Uncharacterized protein</fullName>
    </submittedName>
</protein>
<evidence type="ECO:0000313" key="3">
    <source>
        <dbReference type="Proteomes" id="UP000242875"/>
    </source>
</evidence>
<proteinExistence type="predicted"/>
<feature type="compositionally biased region" description="Basic and acidic residues" evidence="1">
    <location>
        <begin position="9"/>
        <end position="19"/>
    </location>
</feature>
<comment type="caution">
    <text evidence="2">The sequence shown here is derived from an EMBL/GenBank/DDBJ whole genome shotgun (WGS) entry which is preliminary data.</text>
</comment>
<evidence type="ECO:0000256" key="1">
    <source>
        <dbReference type="SAM" id="MobiDB-lite"/>
    </source>
</evidence>
<gene>
    <name evidence="2" type="ORF">BZG36_04177</name>
</gene>
<feature type="region of interest" description="Disordered" evidence="1">
    <location>
        <begin position="1"/>
        <end position="97"/>
    </location>
</feature>
<sequence>MESIYSVQHDAESLRRLHSDNSASVSPGASPDMCHETSDSEDGCIKESKAGAPNGNVAQMLLARDQKGNAKSTSTPVSPHPTPKRPTMEPHRNSFPTEREAAKNVHDFHLRSLPHLHKPSPDSPFFLEKVQPVDAFRLSPALNNNDNLVQNYLGDMLTQPRSPAPYGFSPRNRNKVL</sequence>
<dbReference type="AlphaFoldDB" id="A0A261XYT7"/>